<dbReference type="SMART" id="SM00382">
    <property type="entry name" value="AAA"/>
    <property type="match status" value="1"/>
</dbReference>
<dbReference type="OrthoDB" id="9779872at2"/>
<feature type="domain" description="ABC transporter" evidence="6">
    <location>
        <begin position="8"/>
        <end position="255"/>
    </location>
</feature>
<dbReference type="GO" id="GO:0016887">
    <property type="term" value="F:ATP hydrolysis activity"/>
    <property type="evidence" value="ECO:0007669"/>
    <property type="project" value="InterPro"/>
</dbReference>
<evidence type="ECO:0000256" key="5">
    <source>
        <dbReference type="ARBA" id="ARBA00024722"/>
    </source>
</evidence>
<dbReference type="Proteomes" id="UP000319949">
    <property type="component" value="Unassembled WGS sequence"/>
</dbReference>
<dbReference type="InterPro" id="IPR003593">
    <property type="entry name" value="AAA+_ATPase"/>
</dbReference>
<proteinExistence type="inferred from homology"/>
<dbReference type="PANTHER" id="PTHR45772">
    <property type="entry name" value="CONSERVED COMPONENT OF ABC TRANSPORTER FOR NATURAL AMINO ACIDS-RELATED"/>
    <property type="match status" value="1"/>
</dbReference>
<organism evidence="7 8">
    <name type="scientific">Bradyrhizobium stylosanthis</name>
    <dbReference type="NCBI Taxonomy" id="1803665"/>
    <lineage>
        <taxon>Bacteria</taxon>
        <taxon>Pseudomonadati</taxon>
        <taxon>Pseudomonadota</taxon>
        <taxon>Alphaproteobacteria</taxon>
        <taxon>Hyphomicrobiales</taxon>
        <taxon>Nitrobacteraceae</taxon>
        <taxon>Bradyrhizobium</taxon>
    </lineage>
</organism>
<keyword evidence="2" id="KW-0813">Transport</keyword>
<keyword evidence="3" id="KW-0547">Nucleotide-binding</keyword>
<dbReference type="InterPro" id="IPR027417">
    <property type="entry name" value="P-loop_NTPase"/>
</dbReference>
<dbReference type="PROSITE" id="PS50893">
    <property type="entry name" value="ABC_TRANSPORTER_2"/>
    <property type="match status" value="1"/>
</dbReference>
<comment type="similarity">
    <text evidence="1">Belongs to the ABC transporter superfamily.</text>
</comment>
<comment type="function">
    <text evidence="5">Involved in beta-(1--&gt;2)glucan export. Transmembrane domains (TMD) form a pore in the inner membrane and the ATP-binding domain (NBD) is responsible for energy generation.</text>
</comment>
<accession>A0A560D626</accession>
<dbReference type="GO" id="GO:0005524">
    <property type="term" value="F:ATP binding"/>
    <property type="evidence" value="ECO:0007669"/>
    <property type="project" value="UniProtKB-KW"/>
</dbReference>
<evidence type="ECO:0000259" key="6">
    <source>
        <dbReference type="PROSITE" id="PS50893"/>
    </source>
</evidence>
<evidence type="ECO:0000313" key="7">
    <source>
        <dbReference type="EMBL" id="TWA92541.1"/>
    </source>
</evidence>
<keyword evidence="8" id="KW-1185">Reference proteome</keyword>
<dbReference type="InterPro" id="IPR017871">
    <property type="entry name" value="ABC_transporter-like_CS"/>
</dbReference>
<reference evidence="7 8" key="1">
    <citation type="submission" date="2019-06" db="EMBL/GenBank/DDBJ databases">
        <title>Genomic Encyclopedia of Type Strains, Phase IV (KMG-V): Genome sequencing to study the core and pangenomes of soil and plant-associated prokaryotes.</title>
        <authorList>
            <person name="Whitman W."/>
        </authorList>
    </citation>
    <scope>NUCLEOTIDE SEQUENCE [LARGE SCALE GENOMIC DNA]</scope>
    <source>
        <strain evidence="7 8">BR 510</strain>
    </source>
</reference>
<dbReference type="AlphaFoldDB" id="A0A560D626"/>
<dbReference type="GO" id="GO:0005886">
    <property type="term" value="C:plasma membrane"/>
    <property type="evidence" value="ECO:0007669"/>
    <property type="project" value="TreeGrafter"/>
</dbReference>
<dbReference type="InterPro" id="IPR051120">
    <property type="entry name" value="ABC_AA/LPS_Transport"/>
</dbReference>
<dbReference type="SUPFAM" id="SSF52540">
    <property type="entry name" value="P-loop containing nucleoside triphosphate hydrolases"/>
    <property type="match status" value="1"/>
</dbReference>
<protein>
    <submittedName>
        <fullName evidence="7">Amino acid/amide ABC transporter ATP-binding protein 1 (HAAT family)</fullName>
    </submittedName>
</protein>
<dbReference type="Gene3D" id="3.40.50.300">
    <property type="entry name" value="P-loop containing nucleotide triphosphate hydrolases"/>
    <property type="match status" value="1"/>
</dbReference>
<dbReference type="RefSeq" id="WP_145668804.1">
    <property type="nucleotide sequence ID" value="NZ_VITK01000010.1"/>
</dbReference>
<dbReference type="EMBL" id="VITK01000010">
    <property type="protein sequence ID" value="TWA92541.1"/>
    <property type="molecule type" value="Genomic_DNA"/>
</dbReference>
<dbReference type="PANTHER" id="PTHR45772:SF9">
    <property type="entry name" value="CONSERVED COMPONENT OF ABC TRANSPORTER FOR NATURAL AMINO ACIDS"/>
    <property type="match status" value="1"/>
</dbReference>
<evidence type="ECO:0000256" key="3">
    <source>
        <dbReference type="ARBA" id="ARBA00022741"/>
    </source>
</evidence>
<gene>
    <name evidence="7" type="ORF">FBZ96_11011</name>
</gene>
<dbReference type="InterPro" id="IPR003439">
    <property type="entry name" value="ABC_transporter-like_ATP-bd"/>
</dbReference>
<comment type="caution">
    <text evidence="7">The sequence shown here is derived from an EMBL/GenBank/DDBJ whole genome shotgun (WGS) entry which is preliminary data.</text>
</comment>
<keyword evidence="4 7" id="KW-0067">ATP-binding</keyword>
<dbReference type="PROSITE" id="PS00211">
    <property type="entry name" value="ABC_TRANSPORTER_1"/>
    <property type="match status" value="1"/>
</dbReference>
<dbReference type="Pfam" id="PF00005">
    <property type="entry name" value="ABC_tran"/>
    <property type="match status" value="1"/>
</dbReference>
<evidence type="ECO:0000256" key="1">
    <source>
        <dbReference type="ARBA" id="ARBA00005417"/>
    </source>
</evidence>
<name>A0A560D626_9BRAD</name>
<sequence length="258" mass="27848">MTTSASLLEVNDIRASFGGVRALDGASFSVQAGTITGLIGPNGAGKTTIFNCISGLVDSFSGAVRFDGADISRARPEVVSRSGLVRSFQLARGCPLMTVFEHLMLYGPRQAGEGVFRALTNPGAVRRQEEELRERSYAVAKRLRLDHVLDNLVTDLSGGQKKLLEIGRVLLADPKMVLLDEPMAGVNPTLVSEIAEQLAAIGESGVTILLIEHEMELIERLCDDVIVMADGKFLTRGSFDDVTADRRVQESYLGVQLQ</sequence>
<evidence type="ECO:0000256" key="2">
    <source>
        <dbReference type="ARBA" id="ARBA00022448"/>
    </source>
</evidence>
<evidence type="ECO:0000313" key="8">
    <source>
        <dbReference type="Proteomes" id="UP000319949"/>
    </source>
</evidence>
<evidence type="ECO:0000256" key="4">
    <source>
        <dbReference type="ARBA" id="ARBA00022840"/>
    </source>
</evidence>